<reference evidence="2" key="1">
    <citation type="submission" date="2025-02" db="EMBL/GenBank/DDBJ databases">
        <title>Complete genome sequences of 52 Bacillus and Priestia strains isolated from West-African fermentations and 26 reference strains from the DSMZ collection.</title>
        <authorList>
            <person name="Wiedenbein E.S."/>
            <person name="Canoy T.S."/>
            <person name="Hui Y."/>
            <person name="Parkouda C."/>
            <person name="Dawende C."/>
            <person name="Ametefe E."/>
            <person name="Jespersen L."/>
            <person name="Nielsen D.S."/>
        </authorList>
    </citation>
    <scope>NUCLEOTIDE SEQUENCE</scope>
    <source>
        <strain evidence="2">PRO56</strain>
    </source>
</reference>
<dbReference type="InterPro" id="IPR036388">
    <property type="entry name" value="WH-like_DNA-bd_sf"/>
</dbReference>
<dbReference type="AlphaFoldDB" id="A0AAX3RLR9"/>
<dbReference type="Gene3D" id="1.10.10.10">
    <property type="entry name" value="Winged helix-like DNA-binding domain superfamily/Winged helix DNA-binding domain"/>
    <property type="match status" value="1"/>
</dbReference>
<sequence>MSELTYETVRDWVLSDPLNDGIMSVSTIKRRFRIAHGRAEVFMRRLVADGLVSAVGKPRTILKTNK</sequence>
<evidence type="ECO:0000313" key="3">
    <source>
        <dbReference type="Proteomes" id="UP001214898"/>
    </source>
</evidence>
<protein>
    <submittedName>
        <fullName evidence="2">DNA translocase FtsK</fullName>
    </submittedName>
</protein>
<name>A0AAX3RLR9_BACIU</name>
<dbReference type="SUPFAM" id="SSF46785">
    <property type="entry name" value="Winged helix' DNA-binding domain"/>
    <property type="match status" value="1"/>
</dbReference>
<gene>
    <name evidence="2" type="ORF">P5633_11875</name>
</gene>
<feature type="domain" description="FtsK gamma" evidence="1">
    <location>
        <begin position="1"/>
        <end position="66"/>
    </location>
</feature>
<proteinExistence type="predicted"/>
<dbReference type="EMBL" id="CP120576">
    <property type="protein sequence ID" value="WEY83144.1"/>
    <property type="molecule type" value="Genomic_DNA"/>
</dbReference>
<organism evidence="2 3">
    <name type="scientific">Bacillus subtilis</name>
    <dbReference type="NCBI Taxonomy" id="1423"/>
    <lineage>
        <taxon>Bacteria</taxon>
        <taxon>Bacillati</taxon>
        <taxon>Bacillota</taxon>
        <taxon>Bacilli</taxon>
        <taxon>Bacillales</taxon>
        <taxon>Bacillaceae</taxon>
        <taxon>Bacillus</taxon>
    </lineage>
</organism>
<evidence type="ECO:0000313" key="2">
    <source>
        <dbReference type="EMBL" id="WEY83144.1"/>
    </source>
</evidence>
<evidence type="ECO:0000259" key="1">
    <source>
        <dbReference type="SMART" id="SM00843"/>
    </source>
</evidence>
<dbReference type="InterPro" id="IPR018541">
    <property type="entry name" value="Ftsk_gamma"/>
</dbReference>
<dbReference type="InterPro" id="IPR036390">
    <property type="entry name" value="WH_DNA-bd_sf"/>
</dbReference>
<dbReference type="SMART" id="SM00843">
    <property type="entry name" value="Ftsk_gamma"/>
    <property type="match status" value="1"/>
</dbReference>
<accession>A0AAX3RLR9</accession>
<dbReference type="Pfam" id="PF09397">
    <property type="entry name" value="FtsK_gamma"/>
    <property type="match status" value="1"/>
</dbReference>
<dbReference type="Proteomes" id="UP001214898">
    <property type="component" value="Chromosome"/>
</dbReference>